<proteinExistence type="predicted"/>
<gene>
    <name evidence="1" type="primary">eboE</name>
    <name evidence="1" type="ORF">JIN87_24255</name>
</gene>
<dbReference type="InterPro" id="IPR036237">
    <property type="entry name" value="Xyl_isomerase-like_sf"/>
</dbReference>
<dbReference type="AlphaFoldDB" id="A0A934S2R5"/>
<comment type="caution">
    <text evidence="1">The sequence shown here is derived from an EMBL/GenBank/DDBJ whole genome shotgun (WGS) entry which is preliminary data.</text>
</comment>
<protein>
    <submittedName>
        <fullName evidence="1">Metabolite traffic protein EboE</fullName>
    </submittedName>
</protein>
<dbReference type="SUPFAM" id="SSF51658">
    <property type="entry name" value="Xylose isomerase-like"/>
    <property type="match status" value="1"/>
</dbReference>
<accession>A0A934S2R5</accession>
<sequence>MRLKNNAHLAYCTNVHPGKDWQETFHSLQQDVLAVRQNVCPDAEYAIGLRLSASAAHELSNPQTLAAFKHWLDDNSCYVFTINGFPYGNFHNTRVKENAYSPDWTTPERVEYTKQLFNLLVEFLPSGVAGSVSTVPGSFKDFIKAPEQIDVINENLYQVYQHIDRLSESTGIDLHLGLEPEPLCLFETTDETIQFFDRFLNGHCDTSSILKRIGVNYDTCHLALQYENAHESLSKFQSQNIRISKIHLSSALKVQDLSPTTLDQLDSYCEPTYLHQVITQNAEPQIASRFADLPDALAARRNGQDTSDEWRIHFHIPLHSEPAAPLQSTSDHILDTLDHVAAGPELCQHFEMETYTWAVLPNQLHTRSVVDQITQEYNWLLPQLKSRQLL</sequence>
<dbReference type="EMBL" id="JAENIL010000066">
    <property type="protein sequence ID" value="MBK1880019.1"/>
    <property type="molecule type" value="Genomic_DNA"/>
</dbReference>
<evidence type="ECO:0000313" key="2">
    <source>
        <dbReference type="Proteomes" id="UP000617628"/>
    </source>
</evidence>
<organism evidence="1 2">
    <name type="scientific">Pelagicoccus mobilis</name>
    <dbReference type="NCBI Taxonomy" id="415221"/>
    <lineage>
        <taxon>Bacteria</taxon>
        <taxon>Pseudomonadati</taxon>
        <taxon>Verrucomicrobiota</taxon>
        <taxon>Opitutia</taxon>
        <taxon>Puniceicoccales</taxon>
        <taxon>Pelagicoccaceae</taxon>
        <taxon>Pelagicoccus</taxon>
    </lineage>
</organism>
<dbReference type="RefSeq" id="WP_200358507.1">
    <property type="nucleotide sequence ID" value="NZ_JAENIL010000066.1"/>
</dbReference>
<reference evidence="1" key="1">
    <citation type="submission" date="2021-01" db="EMBL/GenBank/DDBJ databases">
        <title>Modified the classification status of verrucomicrobia.</title>
        <authorList>
            <person name="Feng X."/>
        </authorList>
    </citation>
    <scope>NUCLEOTIDE SEQUENCE</scope>
    <source>
        <strain evidence="1">KCTC 13126</strain>
    </source>
</reference>
<dbReference type="Proteomes" id="UP000617628">
    <property type="component" value="Unassembled WGS sequence"/>
</dbReference>
<keyword evidence="2" id="KW-1185">Reference proteome</keyword>
<name>A0A934S2R5_9BACT</name>
<evidence type="ECO:0000313" key="1">
    <source>
        <dbReference type="EMBL" id="MBK1880019.1"/>
    </source>
</evidence>
<dbReference type="Gene3D" id="3.20.20.150">
    <property type="entry name" value="Divalent-metal-dependent TIM barrel enzymes"/>
    <property type="match status" value="1"/>
</dbReference>
<dbReference type="NCBIfam" id="NF035939">
    <property type="entry name" value="TIM_EboE"/>
    <property type="match status" value="1"/>
</dbReference>